<evidence type="ECO:0000259" key="2">
    <source>
        <dbReference type="Pfam" id="PF13731"/>
    </source>
</evidence>
<feature type="chain" id="PRO_5011245759" description="WxL domain-containing protein" evidence="1">
    <location>
        <begin position="26"/>
        <end position="278"/>
    </location>
</feature>
<keyword evidence="4" id="KW-1185">Reference proteome</keyword>
<dbReference type="Pfam" id="PF13731">
    <property type="entry name" value="WxL"/>
    <property type="match status" value="1"/>
</dbReference>
<reference evidence="3 4" key="1">
    <citation type="submission" date="2017-05" db="EMBL/GenBank/DDBJ databases">
        <title>The Genome Sequence of Enterococcus sp. 8G7_MSG3316.</title>
        <authorList>
            <consortium name="The Broad Institute Genomics Platform"/>
            <consortium name="The Broad Institute Genomic Center for Infectious Diseases"/>
            <person name="Earl A."/>
            <person name="Manson A."/>
            <person name="Schwartman J."/>
            <person name="Gilmore M."/>
            <person name="Abouelleil A."/>
            <person name="Cao P."/>
            <person name="Chapman S."/>
            <person name="Cusick C."/>
            <person name="Shea T."/>
            <person name="Young S."/>
            <person name="Neafsey D."/>
            <person name="Nusbaum C."/>
            <person name="Birren B."/>
        </authorList>
    </citation>
    <scope>NUCLEOTIDE SEQUENCE [LARGE SCALE GENOMIC DNA]</scope>
    <source>
        <strain evidence="3 4">8G7_MSG3316</strain>
    </source>
</reference>
<evidence type="ECO:0000313" key="4">
    <source>
        <dbReference type="Proteomes" id="UP000195043"/>
    </source>
</evidence>
<dbReference type="InterPro" id="IPR027994">
    <property type="entry name" value="WxL_dom"/>
</dbReference>
<evidence type="ECO:0000313" key="3">
    <source>
        <dbReference type="EMBL" id="OTN75891.1"/>
    </source>
</evidence>
<organism evidence="3 4">
    <name type="scientific">Candidatus Enterococcus testudinis</name>
    <dbReference type="NCBI Taxonomy" id="1834191"/>
    <lineage>
        <taxon>Bacteria</taxon>
        <taxon>Bacillati</taxon>
        <taxon>Bacillota</taxon>
        <taxon>Bacilli</taxon>
        <taxon>Lactobacillales</taxon>
        <taxon>Enterococcaceae</taxon>
        <taxon>Enterococcus</taxon>
    </lineage>
</organism>
<dbReference type="STRING" id="1834191.A5886_000967"/>
<dbReference type="OrthoDB" id="2182135at2"/>
<protein>
    <recommendedName>
        <fullName evidence="2">WxL domain-containing protein</fullName>
    </recommendedName>
</protein>
<evidence type="ECO:0000256" key="1">
    <source>
        <dbReference type="SAM" id="SignalP"/>
    </source>
</evidence>
<gene>
    <name evidence="3" type="ORF">A5886_000967</name>
</gene>
<dbReference type="Proteomes" id="UP000195043">
    <property type="component" value="Unassembled WGS sequence"/>
</dbReference>
<dbReference type="EMBL" id="NGKU01000001">
    <property type="protein sequence ID" value="OTN75891.1"/>
    <property type="molecule type" value="Genomic_DNA"/>
</dbReference>
<comment type="caution">
    <text evidence="3">The sequence shown here is derived from an EMBL/GenBank/DDBJ whole genome shotgun (WGS) entry which is preliminary data.</text>
</comment>
<sequence length="278" mass="29997">MKFVKLAAVTAITAGLVGGTIVASAAEETRSLDTEGTVDFREADDDNNETIDPEPGPEEEITIPGTQQGAFALAYVGNYDFGTRPNSALNQSYNAAAWWFDIDPDSEEYGNPEWPEGEEPDYINVYDGTAARAHFAQVRDLRSDLTGWNLALKQAGQFKSGDKELKGAKITFQNGVAQNTSGEVPNVNNNPFTIEPEESRVIMSTKSNDEGFGLSSVMWGVKADLTLDKDVTGGLSNPSVQLSVPGSTRTSAGEAYKTTLEWTLQSGPENIVEDEDNI</sequence>
<proteinExistence type="predicted"/>
<keyword evidence="1" id="KW-0732">Signal</keyword>
<name>A0A242A580_9ENTE</name>
<accession>A0A242A580</accession>
<dbReference type="AlphaFoldDB" id="A0A242A580"/>
<feature type="signal peptide" evidence="1">
    <location>
        <begin position="1"/>
        <end position="25"/>
    </location>
</feature>
<dbReference type="RefSeq" id="WP_086273905.1">
    <property type="nucleotide sequence ID" value="NZ_NGKU01000001.1"/>
</dbReference>
<feature type="domain" description="WxL" evidence="2">
    <location>
        <begin position="28"/>
        <end position="268"/>
    </location>
</feature>